<dbReference type="RefSeq" id="WP_164853227.1">
    <property type="nucleotide sequence ID" value="NZ_CP026095.1"/>
</dbReference>
<dbReference type="Proteomes" id="UP000283095">
    <property type="component" value="Chromosome"/>
</dbReference>
<dbReference type="EMBL" id="CP026095">
    <property type="protein sequence ID" value="AZV43609.1"/>
    <property type="molecule type" value="Genomic_DNA"/>
</dbReference>
<evidence type="ECO:0000313" key="1">
    <source>
        <dbReference type="EMBL" id="AZV43609.1"/>
    </source>
</evidence>
<dbReference type="KEGG" id="pasa:BAOM_3000"/>
<reference evidence="1 2" key="1">
    <citation type="submission" date="2018-01" db="EMBL/GenBank/DDBJ databases">
        <title>Bacillus asahii Genome sequencing and assembly.</title>
        <authorList>
            <person name="Jiang H."/>
            <person name="Feng Y."/>
            <person name="Zhao F."/>
            <person name="Lin X."/>
        </authorList>
    </citation>
    <scope>NUCLEOTIDE SEQUENCE [LARGE SCALE GENOMIC DNA]</scope>
    <source>
        <strain evidence="1 2">OM18</strain>
    </source>
</reference>
<evidence type="ECO:0000313" key="2">
    <source>
        <dbReference type="Proteomes" id="UP000283095"/>
    </source>
</evidence>
<dbReference type="AlphaFoldDB" id="A0A3Q9RP53"/>
<protein>
    <submittedName>
        <fullName evidence="1">Uncharacterized protein</fullName>
    </submittedName>
</protein>
<organism evidence="1 2">
    <name type="scientific">Peribacillus asahii</name>
    <dbReference type="NCBI Taxonomy" id="228899"/>
    <lineage>
        <taxon>Bacteria</taxon>
        <taxon>Bacillati</taxon>
        <taxon>Bacillota</taxon>
        <taxon>Bacilli</taxon>
        <taxon>Bacillales</taxon>
        <taxon>Bacillaceae</taxon>
        <taxon>Peribacillus</taxon>
    </lineage>
</organism>
<accession>A0A3Q9RP53</accession>
<gene>
    <name evidence="1" type="ORF">BAOM_3000</name>
</gene>
<proteinExistence type="predicted"/>
<name>A0A3Q9RP53_9BACI</name>
<sequence>MSKEEIVKKAEAQLNKYKEQKSVNDIIKNVNIHKNDGMLRRILTIFRGYP</sequence>